<evidence type="ECO:0000259" key="1">
    <source>
        <dbReference type="Pfam" id="PF00535"/>
    </source>
</evidence>
<dbReference type="CDD" id="cd00761">
    <property type="entry name" value="Glyco_tranf_GTA_type"/>
    <property type="match status" value="1"/>
</dbReference>
<dbReference type="Proteomes" id="UP000887127">
    <property type="component" value="Unassembled WGS sequence"/>
</dbReference>
<dbReference type="InterPro" id="IPR050834">
    <property type="entry name" value="Glycosyltransf_2"/>
</dbReference>
<dbReference type="GO" id="GO:0016740">
    <property type="term" value="F:transferase activity"/>
    <property type="evidence" value="ECO:0007669"/>
    <property type="project" value="UniProtKB-KW"/>
</dbReference>
<comment type="caution">
    <text evidence="2">The sequence shown here is derived from an EMBL/GenBank/DDBJ whole genome shotgun (WGS) entry which is preliminary data.</text>
</comment>
<organism evidence="2 3">
    <name type="scientific">Marinilactibacillus psychrotolerans</name>
    <dbReference type="NCBI Taxonomy" id="191770"/>
    <lineage>
        <taxon>Bacteria</taxon>
        <taxon>Bacillati</taxon>
        <taxon>Bacillota</taxon>
        <taxon>Bacilli</taxon>
        <taxon>Lactobacillales</taxon>
        <taxon>Carnobacteriaceae</taxon>
        <taxon>Marinilactibacillus</taxon>
    </lineage>
</organism>
<reference evidence="2" key="1">
    <citation type="submission" date="2019-08" db="EMBL/GenBank/DDBJ databases">
        <title>Marinilactibacillus psychrotolerans M13-2T whole genome sequencing project.</title>
        <authorList>
            <person name="Ishikawa M."/>
            <person name="Suzuki T."/>
            <person name="Matsutani M."/>
        </authorList>
    </citation>
    <scope>NUCLEOTIDE SEQUENCE</scope>
    <source>
        <strain evidence="2">M13-2T</strain>
    </source>
</reference>
<gene>
    <name evidence="2" type="ORF">M132T_20590</name>
</gene>
<name>A0AAV3WA42_9LACT</name>
<dbReference type="InterPro" id="IPR001173">
    <property type="entry name" value="Glyco_trans_2-like"/>
</dbReference>
<feature type="domain" description="Glycosyltransferase 2-like" evidence="1">
    <location>
        <begin position="4"/>
        <end position="165"/>
    </location>
</feature>
<evidence type="ECO:0000313" key="2">
    <source>
        <dbReference type="EMBL" id="GEQ36551.1"/>
    </source>
</evidence>
<dbReference type="PANTHER" id="PTHR43685">
    <property type="entry name" value="GLYCOSYLTRANSFERASE"/>
    <property type="match status" value="1"/>
</dbReference>
<accession>A0AAV3WA42</accession>
<proteinExistence type="predicted"/>
<dbReference type="GeneID" id="96912411"/>
<dbReference type="RefSeq" id="WP_091763411.1">
    <property type="nucleotide sequence ID" value="NZ_BJVX01000029.1"/>
</dbReference>
<dbReference type="Pfam" id="PF00535">
    <property type="entry name" value="Glycos_transf_2"/>
    <property type="match status" value="1"/>
</dbReference>
<sequence length="302" mass="34301">MSVSVVIPTHNRGDLLFKSINSVLNQTYKDLEIIVVSDGSSDTTDEAMKKLERENHKVNYITYKQAKGANYARNLGIKASHSEYIAFLDDDDEWLPRKIEAQLKVFESDDNIGLVYTGINIVYVNEGLEYQSLSGKSGDLSKSILLNNVIGATPNVMVKKNILEKSGVFDEEMPAKQDYDLWIRICQYTKVGFVPEAMMNYYNVTGKKQISSSTKKHENAIDLINKKYVELFSGLSSQEKKIQKSNFNISIANVALRNHQKTIAFKYSFKALQSNFSMKNLAYLLITPLHFKTILKLKSKLR</sequence>
<evidence type="ECO:0000313" key="3">
    <source>
        <dbReference type="Proteomes" id="UP000887127"/>
    </source>
</evidence>
<dbReference type="PANTHER" id="PTHR43685:SF2">
    <property type="entry name" value="GLYCOSYLTRANSFERASE 2-LIKE DOMAIN-CONTAINING PROTEIN"/>
    <property type="match status" value="1"/>
</dbReference>
<dbReference type="AlphaFoldDB" id="A0AAV3WA42"/>
<dbReference type="EMBL" id="BKBI01000017">
    <property type="protein sequence ID" value="GEQ36551.1"/>
    <property type="molecule type" value="Genomic_DNA"/>
</dbReference>
<protein>
    <submittedName>
        <fullName evidence="2">Glycosyl transferase</fullName>
    </submittedName>
</protein>
<dbReference type="InterPro" id="IPR029044">
    <property type="entry name" value="Nucleotide-diphossugar_trans"/>
</dbReference>
<dbReference type="SUPFAM" id="SSF53448">
    <property type="entry name" value="Nucleotide-diphospho-sugar transferases"/>
    <property type="match status" value="1"/>
</dbReference>
<dbReference type="Gene3D" id="3.90.550.10">
    <property type="entry name" value="Spore Coat Polysaccharide Biosynthesis Protein SpsA, Chain A"/>
    <property type="match status" value="1"/>
</dbReference>
<keyword evidence="2" id="KW-0808">Transferase</keyword>